<evidence type="ECO:0000256" key="1">
    <source>
        <dbReference type="SAM" id="MobiDB-lite"/>
    </source>
</evidence>
<dbReference type="PROSITE" id="PS50076">
    <property type="entry name" value="DNAJ_2"/>
    <property type="match status" value="1"/>
</dbReference>
<dbReference type="Pfam" id="PF00226">
    <property type="entry name" value="DnaJ"/>
    <property type="match status" value="1"/>
</dbReference>
<feature type="compositionally biased region" description="Basic residues" evidence="1">
    <location>
        <begin position="274"/>
        <end position="287"/>
    </location>
</feature>
<feature type="region of interest" description="Disordered" evidence="1">
    <location>
        <begin position="240"/>
        <end position="287"/>
    </location>
</feature>
<comment type="caution">
    <text evidence="3">The sequence shown here is derived from an EMBL/GenBank/DDBJ whole genome shotgun (WGS) entry which is preliminary data.</text>
</comment>
<dbReference type="CDD" id="cd06257">
    <property type="entry name" value="DnaJ"/>
    <property type="match status" value="1"/>
</dbReference>
<dbReference type="InterPro" id="IPR036869">
    <property type="entry name" value="J_dom_sf"/>
</dbReference>
<dbReference type="InterPro" id="IPR018253">
    <property type="entry name" value="DnaJ_domain_CS"/>
</dbReference>
<dbReference type="PRINTS" id="PR00625">
    <property type="entry name" value="JDOMAIN"/>
</dbReference>
<dbReference type="SUPFAM" id="SSF46565">
    <property type="entry name" value="Chaperone J-domain"/>
    <property type="match status" value="1"/>
</dbReference>
<dbReference type="SMART" id="SM00271">
    <property type="entry name" value="DnaJ"/>
    <property type="match status" value="1"/>
</dbReference>
<protein>
    <recommendedName>
        <fullName evidence="2">J domain-containing protein</fullName>
    </recommendedName>
</protein>
<dbReference type="InterPro" id="IPR001623">
    <property type="entry name" value="DnaJ_domain"/>
</dbReference>
<reference evidence="3 4" key="1">
    <citation type="submission" date="2022-01" db="EMBL/GenBank/DDBJ databases">
        <authorList>
            <person name="Xiong W."/>
            <person name="Schranz E."/>
        </authorList>
    </citation>
    <scope>NUCLEOTIDE SEQUENCE [LARGE SCALE GENOMIC DNA]</scope>
</reference>
<organism evidence="3 4">
    <name type="scientific">Lactuca virosa</name>
    <dbReference type="NCBI Taxonomy" id="75947"/>
    <lineage>
        <taxon>Eukaryota</taxon>
        <taxon>Viridiplantae</taxon>
        <taxon>Streptophyta</taxon>
        <taxon>Embryophyta</taxon>
        <taxon>Tracheophyta</taxon>
        <taxon>Spermatophyta</taxon>
        <taxon>Magnoliopsida</taxon>
        <taxon>eudicotyledons</taxon>
        <taxon>Gunneridae</taxon>
        <taxon>Pentapetalae</taxon>
        <taxon>asterids</taxon>
        <taxon>campanulids</taxon>
        <taxon>Asterales</taxon>
        <taxon>Asteraceae</taxon>
        <taxon>Cichorioideae</taxon>
        <taxon>Cichorieae</taxon>
        <taxon>Lactucinae</taxon>
        <taxon>Lactuca</taxon>
    </lineage>
</organism>
<dbReference type="InterPro" id="IPR053052">
    <property type="entry name" value="Imprinting_Balance_Reg"/>
</dbReference>
<dbReference type="AlphaFoldDB" id="A0AAU9PX75"/>
<accession>A0AAU9PX75</accession>
<dbReference type="Proteomes" id="UP001157418">
    <property type="component" value="Unassembled WGS sequence"/>
</dbReference>
<evidence type="ECO:0000313" key="4">
    <source>
        <dbReference type="Proteomes" id="UP001157418"/>
    </source>
</evidence>
<evidence type="ECO:0000259" key="2">
    <source>
        <dbReference type="PROSITE" id="PS50076"/>
    </source>
</evidence>
<proteinExistence type="predicted"/>
<gene>
    <name evidence="3" type="ORF">LVIROSA_LOCUS39364</name>
</gene>
<dbReference type="PROSITE" id="PS00636">
    <property type="entry name" value="DNAJ_1"/>
    <property type="match status" value="1"/>
</dbReference>
<dbReference type="Gene3D" id="1.10.287.110">
    <property type="entry name" value="DnaJ domain"/>
    <property type="match status" value="1"/>
</dbReference>
<evidence type="ECO:0000313" key="3">
    <source>
        <dbReference type="EMBL" id="CAH1454172.1"/>
    </source>
</evidence>
<feature type="domain" description="J" evidence="2">
    <location>
        <begin position="67"/>
        <end position="132"/>
    </location>
</feature>
<keyword evidence="4" id="KW-1185">Reference proteome</keyword>
<dbReference type="EMBL" id="CAKMRJ010005745">
    <property type="protein sequence ID" value="CAH1454172.1"/>
    <property type="molecule type" value="Genomic_DNA"/>
</dbReference>
<dbReference type="PANTHER" id="PTHR45496:SF1">
    <property type="entry name" value="CHAPERONE DNAJ-DOMAIN SUPERFAMILY PROTEIN"/>
    <property type="match status" value="1"/>
</dbReference>
<dbReference type="PANTHER" id="PTHR45496">
    <property type="entry name" value="CHAPERONE DNAJ-DOMAIN SUPERFAMILY PROTEIN"/>
    <property type="match status" value="1"/>
</dbReference>
<name>A0AAU9PX75_9ASTR</name>
<sequence length="287" mass="32393">MHTDGRSEAERLLGIAEKLLQAKDLNGARDFAILAQETEPLLEGSDQILAVVDVLIAGDKRIKNQNDWYAILQLETRNDDTDLIKRQYHRLAVLLHPDKNKYVFADAAFKLVADAWAVLSDPSRKIAYDNELFAFSKVDLVKKDGEKRDDQHHQISRDKISVRRTSANIWTVCPFCYNMYEYPRVYDGYCLRCVNCQRAFQVVVIPPSSLPPTVPGKEAYYWYWGNFPIGFPSTNSLPSDRNMPLAGPGEDSVVGTPPVAEIRHPTPPTAGSKVAKKRGRPRKNPLP</sequence>